<reference evidence="2" key="2">
    <citation type="submission" date="2008-08" db="EMBL/GenBank/DDBJ databases">
        <authorList>
            <consortium name="Diatom Consortium"/>
            <person name="Grigoriev I."/>
            <person name="Grimwood J."/>
            <person name="Kuo A."/>
            <person name="Otillar R.P."/>
            <person name="Salamov A."/>
            <person name="Detter J.C."/>
            <person name="Lindquist E."/>
            <person name="Shapiro H."/>
            <person name="Lucas S."/>
            <person name="Glavina del Rio T."/>
            <person name="Pitluck S."/>
            <person name="Rokhsar D."/>
            <person name="Bowler C."/>
        </authorList>
    </citation>
    <scope>GENOME REANNOTATION</scope>
    <source>
        <strain evidence="2">CCAP 1055/1</strain>
    </source>
</reference>
<dbReference type="GeneID" id="7198191"/>
<reference evidence="1 2" key="1">
    <citation type="journal article" date="2008" name="Nature">
        <title>The Phaeodactylum genome reveals the evolutionary history of diatom genomes.</title>
        <authorList>
            <person name="Bowler C."/>
            <person name="Allen A.E."/>
            <person name="Badger J.H."/>
            <person name="Grimwood J."/>
            <person name="Jabbari K."/>
            <person name="Kuo A."/>
            <person name="Maheswari U."/>
            <person name="Martens C."/>
            <person name="Maumus F."/>
            <person name="Otillar R.P."/>
            <person name="Rayko E."/>
            <person name="Salamov A."/>
            <person name="Vandepoele K."/>
            <person name="Beszteri B."/>
            <person name="Gruber A."/>
            <person name="Heijde M."/>
            <person name="Katinka M."/>
            <person name="Mock T."/>
            <person name="Valentin K."/>
            <person name="Verret F."/>
            <person name="Berges J.A."/>
            <person name="Brownlee C."/>
            <person name="Cadoret J.P."/>
            <person name="Chiovitti A."/>
            <person name="Choi C.J."/>
            <person name="Coesel S."/>
            <person name="De Martino A."/>
            <person name="Detter J.C."/>
            <person name="Durkin C."/>
            <person name="Falciatore A."/>
            <person name="Fournet J."/>
            <person name="Haruta M."/>
            <person name="Huysman M.J."/>
            <person name="Jenkins B.D."/>
            <person name="Jiroutova K."/>
            <person name="Jorgensen R.E."/>
            <person name="Joubert Y."/>
            <person name="Kaplan A."/>
            <person name="Kroger N."/>
            <person name="Kroth P.G."/>
            <person name="La Roche J."/>
            <person name="Lindquist E."/>
            <person name="Lommer M."/>
            <person name="Martin-Jezequel V."/>
            <person name="Lopez P.J."/>
            <person name="Lucas S."/>
            <person name="Mangogna M."/>
            <person name="McGinnis K."/>
            <person name="Medlin L.K."/>
            <person name="Montsant A."/>
            <person name="Oudot-Le Secq M.P."/>
            <person name="Napoli C."/>
            <person name="Obornik M."/>
            <person name="Parker M.S."/>
            <person name="Petit J.L."/>
            <person name="Porcel B.M."/>
            <person name="Poulsen N."/>
            <person name="Robison M."/>
            <person name="Rychlewski L."/>
            <person name="Rynearson T.A."/>
            <person name="Schmutz J."/>
            <person name="Shapiro H."/>
            <person name="Siaut M."/>
            <person name="Stanley M."/>
            <person name="Sussman M.R."/>
            <person name="Taylor A.R."/>
            <person name="Vardi A."/>
            <person name="von Dassow P."/>
            <person name="Vyverman W."/>
            <person name="Willis A."/>
            <person name="Wyrwicz L.S."/>
            <person name="Rokhsar D.S."/>
            <person name="Weissenbach J."/>
            <person name="Armbrust E.V."/>
            <person name="Green B.R."/>
            <person name="Van de Peer Y."/>
            <person name="Grigoriev I.V."/>
        </authorList>
    </citation>
    <scope>NUCLEOTIDE SEQUENCE [LARGE SCALE GENOMIC DNA]</scope>
    <source>
        <strain evidence="1 2">CCAP 1055/1</strain>
    </source>
</reference>
<dbReference type="eggNOG" id="ENOG502SUZ4">
    <property type="taxonomic scope" value="Eukaryota"/>
</dbReference>
<dbReference type="Proteomes" id="UP000000759">
    <property type="component" value="Chromosome 23"/>
</dbReference>
<dbReference type="InParanoid" id="B7GB31"/>
<name>B7GB31_PHATC</name>
<dbReference type="PaxDb" id="2850-Phatr49574"/>
<accession>B7GB31</accession>
<dbReference type="KEGG" id="pti:PHATRDRAFT_49574"/>
<proteinExistence type="predicted"/>
<evidence type="ECO:0000313" key="1">
    <source>
        <dbReference type="EMBL" id="EEC44139.1"/>
    </source>
</evidence>
<dbReference type="HOGENOM" id="CLU_514369_0_0_1"/>
<dbReference type="OrthoDB" id="48161at2759"/>
<dbReference type="RefSeq" id="XP_002184390.1">
    <property type="nucleotide sequence ID" value="XM_002184354.1"/>
</dbReference>
<protein>
    <submittedName>
        <fullName evidence="1">Uncharacterized protein</fullName>
    </submittedName>
</protein>
<dbReference type="EMBL" id="CM000625">
    <property type="protein sequence ID" value="EEC44139.1"/>
    <property type="molecule type" value="Genomic_DNA"/>
</dbReference>
<sequence>MLSTTFPRPTSSILHSRKQPKYVMPMEPALPLRRGFVKSCFSVARGVAIAAVCLLVLRNLQMQQKSLLMQQETFSHSSSWLETSWWDWERSRLSEPKVPRADSLIHRQLLNRSVSFLTAKSMSTTVQPVGHYSGMWWMPRDAFVNKLQAYRIQNLEGGSWQAFAAVGMDSVILTFDWLDFCVEHLSRYFKMINYNKFNHVFAKLVDLHKSYMTSELGEDASGRFDVQDTGTAMRETIALFPLYIPSEPVLLTGISRPEYNTSLLYTIPAGAARRNALDMYSMAATLLSLWRVGVGRVVVAGNMACGEDDTDVNSVYHEALDLFLSSIPSSGRDAMEINYVCAVDDFDRQEAKNTSKSLLMPRLVIDKLQRAFRGNLTTTQNHAWLGDDSNRWKYVYFSEPDLILHTRPHAVRELGVQLEQGKLIAAHRFQPISHAVDFPNYPRSQDLIPADADDPATTAFINLDPSAGDSCCDAGNYWPGRTEHKKCSYMWLYCGYLANDADPDVNQSVSWKRHERLWRHFPLVSFTSGFRSPMVSEHARICRPQPASAGGCMHA</sequence>
<dbReference type="AlphaFoldDB" id="B7GB31"/>
<evidence type="ECO:0000313" key="2">
    <source>
        <dbReference type="Proteomes" id="UP000000759"/>
    </source>
</evidence>
<organism evidence="1 2">
    <name type="scientific">Phaeodactylum tricornutum (strain CCAP 1055/1)</name>
    <dbReference type="NCBI Taxonomy" id="556484"/>
    <lineage>
        <taxon>Eukaryota</taxon>
        <taxon>Sar</taxon>
        <taxon>Stramenopiles</taxon>
        <taxon>Ochrophyta</taxon>
        <taxon>Bacillariophyta</taxon>
        <taxon>Bacillariophyceae</taxon>
        <taxon>Bacillariophycidae</taxon>
        <taxon>Naviculales</taxon>
        <taxon>Phaeodactylaceae</taxon>
        <taxon>Phaeodactylum</taxon>
    </lineage>
</organism>
<gene>
    <name evidence="1" type="ORF">PHATRDRAFT_49574</name>
</gene>
<keyword evidence="2" id="KW-1185">Reference proteome</keyword>